<feature type="transmembrane region" description="Helical" evidence="6">
    <location>
        <begin position="226"/>
        <end position="244"/>
    </location>
</feature>
<feature type="transmembrane region" description="Helical" evidence="6">
    <location>
        <begin position="438"/>
        <end position="457"/>
    </location>
</feature>
<evidence type="ECO:0000313" key="10">
    <source>
        <dbReference type="Proteomes" id="UP000182179"/>
    </source>
</evidence>
<dbReference type="GO" id="GO:0005886">
    <property type="term" value="C:plasma membrane"/>
    <property type="evidence" value="ECO:0007669"/>
    <property type="project" value="UniProtKB-SubCell"/>
</dbReference>
<dbReference type="OrthoDB" id="653189at2"/>
<feature type="transmembrane region" description="Helical" evidence="6">
    <location>
        <begin position="377"/>
        <end position="395"/>
    </location>
</feature>
<evidence type="ECO:0000256" key="2">
    <source>
        <dbReference type="ARBA" id="ARBA00022475"/>
    </source>
</evidence>
<keyword evidence="3 6" id="KW-0812">Transmembrane</keyword>
<evidence type="ECO:0000313" key="7">
    <source>
        <dbReference type="EMBL" id="OIN53514.1"/>
    </source>
</evidence>
<keyword evidence="2" id="KW-1003">Cell membrane</keyword>
<sequence length="499" mass="55865">MSSLFKNISANFIGQGWIALMGICFVPLYLKFIGVEGYGLVGFFVVLSSAMAMFDGGFGAVATREASVYENASEADKPKIILLLKSIEWVFWSVAIVVGFTVVLLAPLISNHWLAVHPEKIDSVTQSLRIMGVALLMQFPIAFYYGSLIGLQKQVTLNIVSSTFATIRSLGAVLVLWLISPTVEWFFIWQCVISLATVLTLRLKLIEGMPGWREAKRFSTDALRRLGGFAAGVGITNVLAFLLMQIDKIILSKVLPLKDFGYYMLAWTVGTIAFRLISPVFNAYYPKIVSLVAAQRTAETFQMHVRSSQVLSMLVIPVSVWIALYSEKLLLLWTRDESIAVAASTPLMVLALGTMTHSFMHMPYALQLAHGWTRFSVWQNATAAIFMVPLTYYLATHYGLSGGAWPWLILNLGYVALCSPIIFFKLKIKPARTWYAEAIFIPATIATCSLLAMNVLFELLNFSNIFTMMFSLGATYIFVALRLFVFRFDLRRLQWRNTL</sequence>
<name>A0A1S2V468_9PSED</name>
<keyword evidence="5 6" id="KW-0472">Membrane</keyword>
<comment type="caution">
    <text evidence="7">The sequence shown here is derived from an EMBL/GenBank/DDBJ whole genome shotgun (WGS) entry which is preliminary data.</text>
</comment>
<feature type="transmembrane region" description="Helical" evidence="6">
    <location>
        <begin position="185"/>
        <end position="205"/>
    </location>
</feature>
<reference evidence="8 10" key="2">
    <citation type="submission" date="2016-10" db="EMBL/GenBank/DDBJ databases">
        <authorList>
            <person name="Varghese N."/>
            <person name="Submissions S."/>
        </authorList>
    </citation>
    <scope>NUCLEOTIDE SEQUENCE [LARGE SCALE GENOMIC DNA]</scope>
    <source>
        <strain evidence="8 10">BS2773</strain>
    </source>
</reference>
<evidence type="ECO:0000313" key="9">
    <source>
        <dbReference type="Proteomes" id="UP000181661"/>
    </source>
</evidence>
<evidence type="ECO:0000313" key="8">
    <source>
        <dbReference type="EMBL" id="SEE36139.1"/>
    </source>
</evidence>
<feature type="transmembrane region" description="Helical" evidence="6">
    <location>
        <begin position="155"/>
        <end position="179"/>
    </location>
</feature>
<evidence type="ECO:0000256" key="1">
    <source>
        <dbReference type="ARBA" id="ARBA00004651"/>
    </source>
</evidence>
<feature type="transmembrane region" description="Helical" evidence="6">
    <location>
        <begin position="89"/>
        <end position="110"/>
    </location>
</feature>
<dbReference type="Proteomes" id="UP000182179">
    <property type="component" value="Unassembled WGS sequence"/>
</dbReference>
<evidence type="ECO:0000256" key="6">
    <source>
        <dbReference type="SAM" id="Phobius"/>
    </source>
</evidence>
<dbReference type="EMBL" id="FNTS01000002">
    <property type="protein sequence ID" value="SEE36139.1"/>
    <property type="molecule type" value="Genomic_DNA"/>
</dbReference>
<evidence type="ECO:0000256" key="5">
    <source>
        <dbReference type="ARBA" id="ARBA00023136"/>
    </source>
</evidence>
<feature type="transmembrane region" description="Helical" evidence="6">
    <location>
        <begin position="338"/>
        <end position="356"/>
    </location>
</feature>
<feature type="transmembrane region" description="Helical" evidence="6">
    <location>
        <begin position="12"/>
        <end position="30"/>
    </location>
</feature>
<proteinExistence type="predicted"/>
<feature type="transmembrane region" description="Helical" evidence="6">
    <location>
        <begin position="407"/>
        <end position="426"/>
    </location>
</feature>
<evidence type="ECO:0000256" key="3">
    <source>
        <dbReference type="ARBA" id="ARBA00022692"/>
    </source>
</evidence>
<keyword evidence="10" id="KW-1185">Reference proteome</keyword>
<feature type="transmembrane region" description="Helical" evidence="6">
    <location>
        <begin position="305"/>
        <end position="326"/>
    </location>
</feature>
<feature type="transmembrane region" description="Helical" evidence="6">
    <location>
        <begin position="264"/>
        <end position="285"/>
    </location>
</feature>
<comment type="subcellular location">
    <subcellularLocation>
        <location evidence="1">Cell membrane</location>
        <topology evidence="1">Multi-pass membrane protein</topology>
    </subcellularLocation>
</comment>
<evidence type="ECO:0000256" key="4">
    <source>
        <dbReference type="ARBA" id="ARBA00022989"/>
    </source>
</evidence>
<organism evidence="7 9">
    <name type="scientific">Pseudomonas costantinii</name>
    <dbReference type="NCBI Taxonomy" id="168469"/>
    <lineage>
        <taxon>Bacteria</taxon>
        <taxon>Pseudomonadati</taxon>
        <taxon>Pseudomonadota</taxon>
        <taxon>Gammaproteobacteria</taxon>
        <taxon>Pseudomonadales</taxon>
        <taxon>Pseudomonadaceae</taxon>
        <taxon>Pseudomonas</taxon>
    </lineage>
</organism>
<dbReference type="AlphaFoldDB" id="A0A1S2V468"/>
<gene>
    <name evidence="7" type="ORF">BFL40_08530</name>
    <name evidence="8" type="ORF">SAMN04515675_5131</name>
</gene>
<keyword evidence="4 6" id="KW-1133">Transmembrane helix</keyword>
<protein>
    <submittedName>
        <fullName evidence="8">Membrane protein involved in the export of O-antigen and teichoic acid</fullName>
    </submittedName>
    <submittedName>
        <fullName evidence="7">Polysaccharide biosynthesis protein</fullName>
    </submittedName>
</protein>
<accession>A0A1S2V468</accession>
<feature type="transmembrane region" description="Helical" evidence="6">
    <location>
        <begin position="36"/>
        <end position="54"/>
    </location>
</feature>
<dbReference type="Pfam" id="PF01943">
    <property type="entry name" value="Polysacc_synt"/>
    <property type="match status" value="1"/>
</dbReference>
<reference evidence="7 9" key="1">
    <citation type="submission" date="2016-08" db="EMBL/GenBank/DDBJ databases">
        <title>Draft genome sequence of Pseudomonas costantinii LMG 22119, type strain isolated from cultivated mushroom (Agaricus bisporus) sporophores.</title>
        <authorList>
            <person name="Tambong J.T."/>
        </authorList>
    </citation>
    <scope>NUCLEOTIDE SEQUENCE [LARGE SCALE GENOMIC DNA]</scope>
    <source>
        <strain evidence="7 9">LMG 22119</strain>
    </source>
</reference>
<dbReference type="InterPro" id="IPR002797">
    <property type="entry name" value="Polysacc_synth"/>
</dbReference>
<feature type="transmembrane region" description="Helical" evidence="6">
    <location>
        <begin position="463"/>
        <end position="486"/>
    </location>
</feature>
<feature type="transmembrane region" description="Helical" evidence="6">
    <location>
        <begin position="130"/>
        <end position="148"/>
    </location>
</feature>
<dbReference type="PANTHER" id="PTHR30250">
    <property type="entry name" value="PST FAMILY PREDICTED COLANIC ACID TRANSPORTER"/>
    <property type="match status" value="1"/>
</dbReference>
<dbReference type="Proteomes" id="UP000181661">
    <property type="component" value="Unassembled WGS sequence"/>
</dbReference>
<dbReference type="PANTHER" id="PTHR30250:SF26">
    <property type="entry name" value="PSMA PROTEIN"/>
    <property type="match status" value="1"/>
</dbReference>
<dbReference type="InterPro" id="IPR050833">
    <property type="entry name" value="Poly_Biosynth_Transport"/>
</dbReference>
<dbReference type="RefSeq" id="WP_071483549.1">
    <property type="nucleotide sequence ID" value="NZ_FNTS01000002.1"/>
</dbReference>
<dbReference type="EMBL" id="MDDR01000016">
    <property type="protein sequence ID" value="OIN53514.1"/>
    <property type="molecule type" value="Genomic_DNA"/>
</dbReference>